<feature type="region of interest" description="Disordered" evidence="1">
    <location>
        <begin position="1"/>
        <end position="34"/>
    </location>
</feature>
<name>A0A7C8M237_9PLEO</name>
<keyword evidence="3" id="KW-1185">Reference proteome</keyword>
<feature type="region of interest" description="Disordered" evidence="1">
    <location>
        <begin position="141"/>
        <end position="230"/>
    </location>
</feature>
<dbReference type="Proteomes" id="UP000481861">
    <property type="component" value="Unassembled WGS sequence"/>
</dbReference>
<feature type="compositionally biased region" description="Basic and acidic residues" evidence="1">
    <location>
        <begin position="356"/>
        <end position="390"/>
    </location>
</feature>
<feature type="compositionally biased region" description="Basic and acidic residues" evidence="1">
    <location>
        <begin position="1"/>
        <end position="13"/>
    </location>
</feature>
<comment type="caution">
    <text evidence="2">The sequence shown here is derived from an EMBL/GenBank/DDBJ whole genome shotgun (WGS) entry which is preliminary data.</text>
</comment>
<dbReference type="AlphaFoldDB" id="A0A7C8M237"/>
<proteinExistence type="predicted"/>
<evidence type="ECO:0000313" key="3">
    <source>
        <dbReference type="Proteomes" id="UP000481861"/>
    </source>
</evidence>
<accession>A0A7C8M237</accession>
<evidence type="ECO:0000256" key="1">
    <source>
        <dbReference type="SAM" id="MobiDB-lite"/>
    </source>
</evidence>
<reference evidence="2 3" key="1">
    <citation type="submission" date="2020-01" db="EMBL/GenBank/DDBJ databases">
        <authorList>
            <consortium name="DOE Joint Genome Institute"/>
            <person name="Haridas S."/>
            <person name="Albert R."/>
            <person name="Binder M."/>
            <person name="Bloem J."/>
            <person name="Labutti K."/>
            <person name="Salamov A."/>
            <person name="Andreopoulos B."/>
            <person name="Baker S.E."/>
            <person name="Barry K."/>
            <person name="Bills G."/>
            <person name="Bluhm B.H."/>
            <person name="Cannon C."/>
            <person name="Castanera R."/>
            <person name="Culley D.E."/>
            <person name="Daum C."/>
            <person name="Ezra D."/>
            <person name="Gonzalez J.B."/>
            <person name="Henrissat B."/>
            <person name="Kuo A."/>
            <person name="Liang C."/>
            <person name="Lipzen A."/>
            <person name="Lutzoni F."/>
            <person name="Magnuson J."/>
            <person name="Mondo S."/>
            <person name="Nolan M."/>
            <person name="Ohm R."/>
            <person name="Pangilinan J."/>
            <person name="Park H.-J.H."/>
            <person name="Ramirez L."/>
            <person name="Alfaro M."/>
            <person name="Sun H."/>
            <person name="Tritt A."/>
            <person name="Yoshinaga Y."/>
            <person name="Zwiers L.-H.L."/>
            <person name="Turgeon B.G."/>
            <person name="Goodwin S.B."/>
            <person name="Spatafora J.W."/>
            <person name="Crous P.W."/>
            <person name="Grigoriev I.V."/>
        </authorList>
    </citation>
    <scope>NUCLEOTIDE SEQUENCE [LARGE SCALE GENOMIC DNA]</scope>
    <source>
        <strain evidence="2 3">CBS 611.86</strain>
    </source>
</reference>
<feature type="compositionally biased region" description="Basic and acidic residues" evidence="1">
    <location>
        <begin position="167"/>
        <end position="178"/>
    </location>
</feature>
<organism evidence="2 3">
    <name type="scientific">Massariosphaeria phaeospora</name>
    <dbReference type="NCBI Taxonomy" id="100035"/>
    <lineage>
        <taxon>Eukaryota</taxon>
        <taxon>Fungi</taxon>
        <taxon>Dikarya</taxon>
        <taxon>Ascomycota</taxon>
        <taxon>Pezizomycotina</taxon>
        <taxon>Dothideomycetes</taxon>
        <taxon>Pleosporomycetidae</taxon>
        <taxon>Pleosporales</taxon>
        <taxon>Pleosporales incertae sedis</taxon>
        <taxon>Massariosphaeria</taxon>
    </lineage>
</organism>
<protein>
    <submittedName>
        <fullName evidence="2">Uncharacterized protein</fullName>
    </submittedName>
</protein>
<evidence type="ECO:0000313" key="2">
    <source>
        <dbReference type="EMBL" id="KAF2866376.1"/>
    </source>
</evidence>
<sequence>MQRNSDTQDRLHGNEGNVAGTDDSGLPQSQPPAAATPVFDISAFKVEVAKANIEFTNTNAARNTPVIREMQTAFLKLRTGLQADVREATPDSAGELRAEFVSQMRALIVLNNTLPEGARATLPNMPSVPFNFGVSLAQYTAPTSSNQPHGPLRPAIPPVSSSTRTTRHPDEGSKRQDLSQRPIPLLPKSARTRITRGRDDGNQRPSSSKGLIPLTQDNIDDEPSSGKSMLPWNQYKDLMKQDTSDGDTIDVAVPEPLAQAKGLKKPAPPSAGGRAFKKAGPATRSTHHRNAPPTAPVNPPSGRLTRNSRGRSPAPEDDYGQAGVRKGRGRNPAPEDDYEPVGLRKGRGRITAAELAKQRLQDAQEEMQERERRWHQMKEETHYSPDRLEEGGPLSLGEAPVPSRAHLNIYERAKMLGGATPQHDISDANSEQPNN</sequence>
<dbReference type="EMBL" id="JAADJZ010000028">
    <property type="protein sequence ID" value="KAF2866376.1"/>
    <property type="molecule type" value="Genomic_DNA"/>
</dbReference>
<feature type="region of interest" description="Disordered" evidence="1">
    <location>
        <begin position="256"/>
        <end position="400"/>
    </location>
</feature>
<gene>
    <name evidence="2" type="ORF">BDV95DRAFT_611836</name>
</gene>